<keyword evidence="2" id="KW-1185">Reference proteome</keyword>
<reference evidence="1 2" key="2">
    <citation type="journal article" date="2013" name="Plant Cell Physiol.">
        <title>Rice Annotation Project Database (RAP-DB): an integrative and interactive database for rice genomics.</title>
        <authorList>
            <person name="Sakai H."/>
            <person name="Lee S.S."/>
            <person name="Tanaka T."/>
            <person name="Numa H."/>
            <person name="Kim J."/>
            <person name="Kawahara Y."/>
            <person name="Wakimoto H."/>
            <person name="Yang C.C."/>
            <person name="Iwamoto M."/>
            <person name="Abe T."/>
            <person name="Yamada Y."/>
            <person name="Muto A."/>
            <person name="Inokuchi H."/>
            <person name="Ikemura T."/>
            <person name="Matsumoto T."/>
            <person name="Sasaki T."/>
            <person name="Itoh T."/>
        </authorList>
    </citation>
    <scope>NUCLEOTIDE SEQUENCE [LARGE SCALE GENOMIC DNA]</scope>
    <source>
        <strain evidence="2">cv. Nipponbare</strain>
    </source>
</reference>
<reference evidence="2" key="1">
    <citation type="journal article" date="2005" name="Nature">
        <title>The map-based sequence of the rice genome.</title>
        <authorList>
            <consortium name="International rice genome sequencing project (IRGSP)"/>
            <person name="Matsumoto T."/>
            <person name="Wu J."/>
            <person name="Kanamori H."/>
            <person name="Katayose Y."/>
            <person name="Fujisawa M."/>
            <person name="Namiki N."/>
            <person name="Mizuno H."/>
            <person name="Yamamoto K."/>
            <person name="Antonio B.A."/>
            <person name="Baba T."/>
            <person name="Sakata K."/>
            <person name="Nagamura Y."/>
            <person name="Aoki H."/>
            <person name="Arikawa K."/>
            <person name="Arita K."/>
            <person name="Bito T."/>
            <person name="Chiden Y."/>
            <person name="Fujitsuka N."/>
            <person name="Fukunaka R."/>
            <person name="Hamada M."/>
            <person name="Harada C."/>
            <person name="Hayashi A."/>
            <person name="Hijishita S."/>
            <person name="Honda M."/>
            <person name="Hosokawa S."/>
            <person name="Ichikawa Y."/>
            <person name="Idonuma A."/>
            <person name="Iijima M."/>
            <person name="Ikeda M."/>
            <person name="Ikeno M."/>
            <person name="Ito K."/>
            <person name="Ito S."/>
            <person name="Ito T."/>
            <person name="Ito Y."/>
            <person name="Ito Y."/>
            <person name="Iwabuchi A."/>
            <person name="Kamiya K."/>
            <person name="Karasawa W."/>
            <person name="Kurita K."/>
            <person name="Katagiri S."/>
            <person name="Kikuta A."/>
            <person name="Kobayashi H."/>
            <person name="Kobayashi N."/>
            <person name="Machita K."/>
            <person name="Maehara T."/>
            <person name="Masukawa M."/>
            <person name="Mizubayashi T."/>
            <person name="Mukai Y."/>
            <person name="Nagasaki H."/>
            <person name="Nagata Y."/>
            <person name="Naito S."/>
            <person name="Nakashima M."/>
            <person name="Nakama Y."/>
            <person name="Nakamichi Y."/>
            <person name="Nakamura M."/>
            <person name="Meguro A."/>
            <person name="Negishi M."/>
            <person name="Ohta I."/>
            <person name="Ohta T."/>
            <person name="Okamoto M."/>
            <person name="Ono N."/>
            <person name="Saji S."/>
            <person name="Sakaguchi M."/>
            <person name="Sakai K."/>
            <person name="Shibata M."/>
            <person name="Shimokawa T."/>
            <person name="Song J."/>
            <person name="Takazaki Y."/>
            <person name="Terasawa K."/>
            <person name="Tsugane M."/>
            <person name="Tsuji K."/>
            <person name="Ueda S."/>
            <person name="Waki K."/>
            <person name="Yamagata H."/>
            <person name="Yamamoto M."/>
            <person name="Yamamoto S."/>
            <person name="Yamane H."/>
            <person name="Yoshiki S."/>
            <person name="Yoshihara R."/>
            <person name="Yukawa K."/>
            <person name="Zhong H."/>
            <person name="Yano M."/>
            <person name="Yuan Q."/>
            <person name="Ouyang S."/>
            <person name="Liu J."/>
            <person name="Jones K.M."/>
            <person name="Gansberger K."/>
            <person name="Moffat K."/>
            <person name="Hill J."/>
            <person name="Bera J."/>
            <person name="Fadrosh D."/>
            <person name="Jin S."/>
            <person name="Johri S."/>
            <person name="Kim M."/>
            <person name="Overton L."/>
            <person name="Reardon M."/>
            <person name="Tsitrin T."/>
            <person name="Vuong H."/>
            <person name="Weaver B."/>
            <person name="Ciecko A."/>
            <person name="Tallon L."/>
            <person name="Jackson J."/>
            <person name="Pai G."/>
            <person name="Aken S.V."/>
            <person name="Utterback T."/>
            <person name="Reidmuller S."/>
            <person name="Feldblyum T."/>
            <person name="Hsiao J."/>
            <person name="Zismann V."/>
            <person name="Iobst S."/>
            <person name="de Vazeille A.R."/>
            <person name="Buell C.R."/>
            <person name="Ying K."/>
            <person name="Li Y."/>
            <person name="Lu T."/>
            <person name="Huang Y."/>
            <person name="Zhao Q."/>
            <person name="Feng Q."/>
            <person name="Zhang L."/>
            <person name="Zhu J."/>
            <person name="Weng Q."/>
            <person name="Mu J."/>
            <person name="Lu Y."/>
            <person name="Fan D."/>
            <person name="Liu Y."/>
            <person name="Guan J."/>
            <person name="Zhang Y."/>
            <person name="Yu S."/>
            <person name="Liu X."/>
            <person name="Zhang Y."/>
            <person name="Hong G."/>
            <person name="Han B."/>
            <person name="Choisne N."/>
            <person name="Demange N."/>
            <person name="Orjeda G."/>
            <person name="Samain S."/>
            <person name="Cattolico L."/>
            <person name="Pelletier E."/>
            <person name="Couloux A."/>
            <person name="Segurens B."/>
            <person name="Wincker P."/>
            <person name="D'Hont A."/>
            <person name="Scarpelli C."/>
            <person name="Weissenbach J."/>
            <person name="Salanoubat M."/>
            <person name="Quetier F."/>
            <person name="Yu Y."/>
            <person name="Kim H.R."/>
            <person name="Rambo T."/>
            <person name="Currie J."/>
            <person name="Collura K."/>
            <person name="Luo M."/>
            <person name="Yang T."/>
            <person name="Ammiraju J.S.S."/>
            <person name="Engler F."/>
            <person name="Soderlund C."/>
            <person name="Wing R.A."/>
            <person name="Palmer L.E."/>
            <person name="de la Bastide M."/>
            <person name="Spiegel L."/>
            <person name="Nascimento L."/>
            <person name="Zutavern T."/>
            <person name="O'Shaughnessy A."/>
            <person name="Dike S."/>
            <person name="Dedhia N."/>
            <person name="Preston R."/>
            <person name="Balija V."/>
            <person name="McCombie W.R."/>
            <person name="Chow T."/>
            <person name="Chen H."/>
            <person name="Chung M."/>
            <person name="Chen C."/>
            <person name="Shaw J."/>
            <person name="Wu H."/>
            <person name="Hsiao K."/>
            <person name="Chao Y."/>
            <person name="Chu M."/>
            <person name="Cheng C."/>
            <person name="Hour A."/>
            <person name="Lee P."/>
            <person name="Lin S."/>
            <person name="Lin Y."/>
            <person name="Liou J."/>
            <person name="Liu S."/>
            <person name="Hsing Y."/>
            <person name="Raghuvanshi S."/>
            <person name="Mohanty A."/>
            <person name="Bharti A.K."/>
            <person name="Gaur A."/>
            <person name="Gupta V."/>
            <person name="Kumar D."/>
            <person name="Ravi V."/>
            <person name="Vij S."/>
            <person name="Kapur A."/>
            <person name="Khurana P."/>
            <person name="Khurana P."/>
            <person name="Khurana J.P."/>
            <person name="Tyagi A.K."/>
            <person name="Gaikwad K."/>
            <person name="Singh A."/>
            <person name="Dalal V."/>
            <person name="Srivastava S."/>
            <person name="Dixit A."/>
            <person name="Pal A.K."/>
            <person name="Ghazi I.A."/>
            <person name="Yadav M."/>
            <person name="Pandit A."/>
            <person name="Bhargava A."/>
            <person name="Sureshbabu K."/>
            <person name="Batra K."/>
            <person name="Sharma T.R."/>
            <person name="Mohapatra T."/>
            <person name="Singh N.K."/>
            <person name="Messing J."/>
            <person name="Nelson A.B."/>
            <person name="Fuks G."/>
            <person name="Kavchok S."/>
            <person name="Keizer G."/>
            <person name="Linton E."/>
            <person name="Llaca V."/>
            <person name="Song R."/>
            <person name="Tanyolac B."/>
            <person name="Young S."/>
            <person name="Ho-Il K."/>
            <person name="Hahn J.H."/>
            <person name="Sangsakoo G."/>
            <person name="Vanavichit A."/>
            <person name="de Mattos Luiz.A.T."/>
            <person name="Zimmer P.D."/>
            <person name="Malone G."/>
            <person name="Dellagostin O."/>
            <person name="de Oliveira A.C."/>
            <person name="Bevan M."/>
            <person name="Bancroft I."/>
            <person name="Minx P."/>
            <person name="Cordum H."/>
            <person name="Wilson R."/>
            <person name="Cheng Z."/>
            <person name="Jin W."/>
            <person name="Jiang J."/>
            <person name="Leong S.A."/>
            <person name="Iwama H."/>
            <person name="Gojobori T."/>
            <person name="Itoh T."/>
            <person name="Niimura Y."/>
            <person name="Fujii Y."/>
            <person name="Habara T."/>
            <person name="Sakai H."/>
            <person name="Sato Y."/>
            <person name="Wilson G."/>
            <person name="Kumar K."/>
            <person name="McCouch S."/>
            <person name="Juretic N."/>
            <person name="Hoen D."/>
            <person name="Wright S."/>
            <person name="Bruskiewich R."/>
            <person name="Bureau T."/>
            <person name="Miyao A."/>
            <person name="Hirochika H."/>
            <person name="Nishikawa T."/>
            <person name="Kadowaki K."/>
            <person name="Sugiura M."/>
            <person name="Burr B."/>
            <person name="Sasaki T."/>
        </authorList>
    </citation>
    <scope>NUCLEOTIDE SEQUENCE [LARGE SCALE GENOMIC DNA]</scope>
    <source>
        <strain evidence="2">cv. Nipponbare</strain>
    </source>
</reference>
<organism evidence="1 2">
    <name type="scientific">Oryza sativa subsp. japonica</name>
    <name type="common">Rice</name>
    <dbReference type="NCBI Taxonomy" id="39947"/>
    <lineage>
        <taxon>Eukaryota</taxon>
        <taxon>Viridiplantae</taxon>
        <taxon>Streptophyta</taxon>
        <taxon>Embryophyta</taxon>
        <taxon>Tracheophyta</taxon>
        <taxon>Spermatophyta</taxon>
        <taxon>Magnoliopsida</taxon>
        <taxon>Liliopsida</taxon>
        <taxon>Poales</taxon>
        <taxon>Poaceae</taxon>
        <taxon>BOP clade</taxon>
        <taxon>Oryzoideae</taxon>
        <taxon>Oryzeae</taxon>
        <taxon>Oryzinae</taxon>
        <taxon>Oryza</taxon>
        <taxon>Oryza sativa</taxon>
    </lineage>
</organism>
<evidence type="ECO:0000313" key="1">
    <source>
        <dbReference type="EMBL" id="BAS92681.1"/>
    </source>
</evidence>
<dbReference type="PaxDb" id="39947-A0A0N7KKA6"/>
<name>A0A0N7KKA6_ORYSJ</name>
<dbReference type="Proteomes" id="UP000059680">
    <property type="component" value="Chromosome 5"/>
</dbReference>
<dbReference type="EMBL" id="AP014961">
    <property type="protein sequence ID" value="BAS92681.1"/>
    <property type="molecule type" value="Genomic_DNA"/>
</dbReference>
<gene>
    <name evidence="1" type="ordered locus">Os05g0196666</name>
    <name evidence="1" type="ORF">OSNPB_050196666</name>
</gene>
<evidence type="ECO:0000313" key="2">
    <source>
        <dbReference type="Proteomes" id="UP000059680"/>
    </source>
</evidence>
<dbReference type="InParanoid" id="A0A0N7KKA6"/>
<accession>A0A0N7KKA6</accession>
<proteinExistence type="predicted"/>
<sequence length="74" mass="8636">MRKEDEEGILASVEEGEMGIGYSRGCQRKRKRKEERDGCSDDLEMHGEATMALLRPRMRKLIVSRVAYEVYEKK</sequence>
<reference evidence="1 2" key="3">
    <citation type="journal article" date="2013" name="Rice">
        <title>Improvement of the Oryza sativa Nipponbare reference genome using next generation sequence and optical map data.</title>
        <authorList>
            <person name="Kawahara Y."/>
            <person name="de la Bastide M."/>
            <person name="Hamilton J.P."/>
            <person name="Kanamori H."/>
            <person name="McCombie W.R."/>
            <person name="Ouyang S."/>
            <person name="Schwartz D.C."/>
            <person name="Tanaka T."/>
            <person name="Wu J."/>
            <person name="Zhou S."/>
            <person name="Childs K.L."/>
            <person name="Davidson R.M."/>
            <person name="Lin H."/>
            <person name="Quesada-Ocampo L."/>
            <person name="Vaillancourt B."/>
            <person name="Sakai H."/>
            <person name="Lee S.S."/>
            <person name="Kim J."/>
            <person name="Numa H."/>
            <person name="Itoh T."/>
            <person name="Buell C.R."/>
            <person name="Matsumoto T."/>
        </authorList>
    </citation>
    <scope>NUCLEOTIDE SEQUENCE [LARGE SCALE GENOMIC DNA]</scope>
    <source>
        <strain evidence="2">cv. Nipponbare</strain>
    </source>
</reference>
<protein>
    <submittedName>
        <fullName evidence="1">Os05g0196666 protein</fullName>
    </submittedName>
</protein>
<dbReference type="AlphaFoldDB" id="A0A0N7KKA6"/>